<dbReference type="FunCoup" id="C4R0N4">
    <property type="interactions" value="71"/>
</dbReference>
<evidence type="ECO:0000256" key="2">
    <source>
        <dbReference type="SAM" id="Phobius"/>
    </source>
</evidence>
<keyword evidence="4" id="KW-1185">Reference proteome</keyword>
<evidence type="ECO:0000256" key="1">
    <source>
        <dbReference type="SAM" id="MobiDB-lite"/>
    </source>
</evidence>
<evidence type="ECO:0000313" key="3">
    <source>
        <dbReference type="EMBL" id="CAY69058.1"/>
    </source>
</evidence>
<dbReference type="KEGG" id="ppa:PAS_chr2-1_0434"/>
<dbReference type="Proteomes" id="UP000000314">
    <property type="component" value="Chromosome 2"/>
</dbReference>
<keyword evidence="2" id="KW-1133">Transmembrane helix</keyword>
<reference evidence="3 4" key="1">
    <citation type="journal article" date="2009" name="Nat. Biotechnol.">
        <title>Genome sequence of the recombinant protein production host Pichia pastoris.</title>
        <authorList>
            <person name="De Schutter K."/>
            <person name="Lin Y.C."/>
            <person name="Tiels P."/>
            <person name="Van Hecke A."/>
            <person name="Glinka S."/>
            <person name="Weber-Lehmann J."/>
            <person name="Rouze P."/>
            <person name="Van de Peer Y."/>
            <person name="Callewaert N."/>
        </authorList>
    </citation>
    <scope>NUCLEOTIDE SEQUENCE [LARGE SCALE GENOMIC DNA]</scope>
    <source>
        <strain evidence="4">GS115 / ATCC 20864</strain>
    </source>
</reference>
<accession>C4R0N4</accession>
<dbReference type="AlphaFoldDB" id="C4R0N4"/>
<dbReference type="InterPro" id="IPR051009">
    <property type="entry name" value="PRM"/>
</dbReference>
<gene>
    <name evidence="3" type="ordered locus">PAS_chr2-1_0434</name>
</gene>
<dbReference type="PANTHER" id="PTHR36089">
    <property type="entry name" value="CHITIN SYNTHASE 3 COMPLEX PROTEIN CSI2-RELATED"/>
    <property type="match status" value="1"/>
</dbReference>
<dbReference type="HOGENOM" id="CLU_834481_0_0_1"/>
<protein>
    <submittedName>
        <fullName evidence="3">Uncharacterized protein</fullName>
    </submittedName>
</protein>
<feature type="region of interest" description="Disordered" evidence="1">
    <location>
        <begin position="1"/>
        <end position="89"/>
    </location>
</feature>
<name>C4R0N4_KOMPG</name>
<feature type="compositionally biased region" description="Basic residues" evidence="1">
    <location>
        <begin position="305"/>
        <end position="314"/>
    </location>
</feature>
<dbReference type="InParanoid" id="C4R0N4"/>
<proteinExistence type="predicted"/>
<dbReference type="RefSeq" id="XP_002491338.1">
    <property type="nucleotide sequence ID" value="XM_002491293.1"/>
</dbReference>
<dbReference type="GO" id="GO:0000324">
    <property type="term" value="C:fungal-type vacuole"/>
    <property type="evidence" value="ECO:0007669"/>
    <property type="project" value="TreeGrafter"/>
</dbReference>
<dbReference type="EMBL" id="FN392320">
    <property type="protein sequence ID" value="CAY69058.1"/>
    <property type="molecule type" value="Genomic_DNA"/>
</dbReference>
<keyword evidence="2" id="KW-0812">Transmembrane</keyword>
<evidence type="ECO:0000313" key="4">
    <source>
        <dbReference type="Proteomes" id="UP000000314"/>
    </source>
</evidence>
<feature type="compositionally biased region" description="Low complexity" evidence="1">
    <location>
        <begin position="292"/>
        <end position="301"/>
    </location>
</feature>
<dbReference type="OMA" id="MEGYHKR"/>
<feature type="transmembrane region" description="Helical" evidence="2">
    <location>
        <begin position="109"/>
        <end position="130"/>
    </location>
</feature>
<sequence length="333" mass="35807">MSQSASTTSRQSSLPQLTSSQASSTITSSASSSSNSESQNSTGSSSANSSASSSGRPRLSSSTTSSGMPQLTTTSQTSSTSSFSTPAISVPPSNNNPFIWRSSQPSGTVFISIGAVMGLGIICFIIYITWKSLKFKRQAKTGGFYDSDDSYSHKYDTKYYGNDLTTTPSRVPFMAPDLRSTTDNTYYSSSNSEPGVNAGAFDSISTFHHKSKQPLDTTRMYVSPTGDAIKHSRNSVLLPSVNNGKFGSDTSILSPSIKQSYQYKSPTGHHRSNSSQQLFMSPMLSTTSLADSKIQQQQQSPSEKKSKRNAKRKTVPSMYLDQLMDGEGTDDLV</sequence>
<dbReference type="OrthoDB" id="4065319at2759"/>
<feature type="compositionally biased region" description="Low complexity" evidence="1">
    <location>
        <begin position="1"/>
        <end position="85"/>
    </location>
</feature>
<dbReference type="GeneID" id="8198110"/>
<organism evidence="3 4">
    <name type="scientific">Komagataella phaffii (strain GS115 / ATCC 20864)</name>
    <name type="common">Yeast</name>
    <name type="synonym">Pichia pastoris</name>
    <dbReference type="NCBI Taxonomy" id="644223"/>
    <lineage>
        <taxon>Eukaryota</taxon>
        <taxon>Fungi</taxon>
        <taxon>Dikarya</taxon>
        <taxon>Ascomycota</taxon>
        <taxon>Saccharomycotina</taxon>
        <taxon>Pichiomycetes</taxon>
        <taxon>Pichiales</taxon>
        <taxon>Pichiaceae</taxon>
        <taxon>Komagataella</taxon>
    </lineage>
</organism>
<dbReference type="GO" id="GO:0005935">
    <property type="term" value="C:cellular bud neck"/>
    <property type="evidence" value="ECO:0007669"/>
    <property type="project" value="TreeGrafter"/>
</dbReference>
<feature type="region of interest" description="Disordered" evidence="1">
    <location>
        <begin position="286"/>
        <end position="333"/>
    </location>
</feature>
<dbReference type="PANTHER" id="PTHR36089:SF1">
    <property type="entry name" value="CHITIN SYNTHASE 3 COMPLEX PROTEIN CSI2-RELATED"/>
    <property type="match status" value="1"/>
</dbReference>
<keyword evidence="2" id="KW-0472">Membrane</keyword>